<dbReference type="FunFam" id="2.60.200.30:FF:000009">
    <property type="entry name" value="Poly(P)/ATP NAD kinase"/>
    <property type="match status" value="1"/>
</dbReference>
<feature type="binding site" evidence="13">
    <location>
        <position position="121"/>
    </location>
    <ligand>
        <name>Mg(2+)</name>
        <dbReference type="ChEBI" id="CHEBI:18420"/>
        <label>1</label>
        <note>catalytic</note>
    </ligand>
</feature>
<dbReference type="PANTHER" id="PTHR20275">
    <property type="entry name" value="NAD KINASE"/>
    <property type="match status" value="1"/>
</dbReference>
<evidence type="ECO:0000256" key="8">
    <source>
        <dbReference type="ARBA" id="ARBA00022840"/>
    </source>
</evidence>
<dbReference type="SUPFAM" id="SSF56655">
    <property type="entry name" value="Carbohydrate phosphatase"/>
    <property type="match status" value="1"/>
</dbReference>
<dbReference type="GO" id="GO:0006553">
    <property type="term" value="P:lysine metabolic process"/>
    <property type="evidence" value="ECO:0007669"/>
    <property type="project" value="InterPro"/>
</dbReference>
<organism evidence="14 15">
    <name type="scientific">Methanobrevibacter olleyae</name>
    <dbReference type="NCBI Taxonomy" id="294671"/>
    <lineage>
        <taxon>Archaea</taxon>
        <taxon>Methanobacteriati</taxon>
        <taxon>Methanobacteriota</taxon>
        <taxon>Methanomada group</taxon>
        <taxon>Methanobacteria</taxon>
        <taxon>Methanobacteriales</taxon>
        <taxon>Methanobacteriaceae</taxon>
        <taxon>Methanobrevibacter</taxon>
    </lineage>
</organism>
<keyword evidence="9 13" id="KW-0460">Magnesium</keyword>
<dbReference type="GO" id="GO:0003951">
    <property type="term" value="F:NAD+ kinase activity"/>
    <property type="evidence" value="ECO:0007669"/>
    <property type="project" value="UniProtKB-UniRule"/>
</dbReference>
<dbReference type="GO" id="GO:0006741">
    <property type="term" value="P:NADP+ biosynthetic process"/>
    <property type="evidence" value="ECO:0007669"/>
    <property type="project" value="UniProtKB-UniRule"/>
</dbReference>
<dbReference type="Proteomes" id="UP000066376">
    <property type="component" value="Chromosome"/>
</dbReference>
<feature type="binding site" evidence="12">
    <location>
        <begin position="405"/>
        <end position="406"/>
    </location>
    <ligand>
        <name>NAD(+)</name>
        <dbReference type="ChEBI" id="CHEBI:57540"/>
    </ligand>
</feature>
<dbReference type="NCBIfam" id="NF010678">
    <property type="entry name" value="PRK14076.1"/>
    <property type="match status" value="1"/>
</dbReference>
<dbReference type="Gene3D" id="2.60.200.30">
    <property type="entry name" value="Probable inorganic polyphosphate/atp-NAD kinase, domain 2"/>
    <property type="match status" value="1"/>
</dbReference>
<keyword evidence="7" id="KW-0378">Hydrolase</keyword>
<dbReference type="FunFam" id="3.40.190.80:FF:000020">
    <property type="entry name" value="Fructose-1,6-bisphosphatase/inositol-1-monophosphatase"/>
    <property type="match status" value="1"/>
</dbReference>
<evidence type="ECO:0000256" key="12">
    <source>
        <dbReference type="HAMAP-Rule" id="MF_00361"/>
    </source>
</evidence>
<feature type="binding site" evidence="12">
    <location>
        <position position="410"/>
    </location>
    <ligand>
        <name>NAD(+)</name>
        <dbReference type="ChEBI" id="CHEBI:57540"/>
    </ligand>
</feature>
<name>A0A126R292_METOL</name>
<comment type="cofactor">
    <cofactor evidence="12">
        <name>a divalent metal cation</name>
        <dbReference type="ChEBI" id="CHEBI:60240"/>
    </cofactor>
</comment>
<dbReference type="GO" id="GO:0046872">
    <property type="term" value="F:metal ion binding"/>
    <property type="evidence" value="ECO:0007669"/>
    <property type="project" value="UniProtKB-UniRule"/>
</dbReference>
<evidence type="ECO:0000256" key="10">
    <source>
        <dbReference type="ARBA" id="ARBA00022857"/>
    </source>
</evidence>
<dbReference type="SUPFAM" id="SSF111331">
    <property type="entry name" value="NAD kinase/diacylglycerol kinase-like"/>
    <property type="match status" value="1"/>
</dbReference>
<gene>
    <name evidence="12" type="primary">nadK</name>
    <name evidence="14" type="ORF">YLM1_1198</name>
</gene>
<evidence type="ECO:0000256" key="5">
    <source>
        <dbReference type="ARBA" id="ARBA00022741"/>
    </source>
</evidence>
<dbReference type="GO" id="GO:0016787">
    <property type="term" value="F:hydrolase activity"/>
    <property type="evidence" value="ECO:0007669"/>
    <property type="project" value="UniProtKB-KW"/>
</dbReference>
<dbReference type="RefSeq" id="WP_067147270.1">
    <property type="nucleotide sequence ID" value="NZ_CP014265.1"/>
</dbReference>
<dbReference type="Gene3D" id="3.30.540.10">
    <property type="entry name" value="Fructose-1,6-Bisphosphatase, subunit A, domain 1"/>
    <property type="match status" value="1"/>
</dbReference>
<keyword evidence="4 13" id="KW-0479">Metal-binding</keyword>
<protein>
    <recommendedName>
        <fullName evidence="12">NAD kinase</fullName>
        <ecNumber evidence="12">2.7.1.23</ecNumber>
    </recommendedName>
    <alternativeName>
        <fullName evidence="12">ATP-dependent NAD kinase</fullName>
    </alternativeName>
</protein>
<dbReference type="Gene3D" id="3.40.190.80">
    <property type="match status" value="1"/>
</dbReference>
<dbReference type="HAMAP" id="MF_00361">
    <property type="entry name" value="NAD_kinase"/>
    <property type="match status" value="1"/>
</dbReference>
<feature type="binding site" evidence="13">
    <location>
        <position position="118"/>
    </location>
    <ligand>
        <name>Mg(2+)</name>
        <dbReference type="ChEBI" id="CHEBI:18420"/>
        <label>1</label>
        <note>catalytic</note>
    </ligand>
</feature>
<keyword evidence="15" id="KW-1185">Reference proteome</keyword>
<evidence type="ECO:0000256" key="7">
    <source>
        <dbReference type="ARBA" id="ARBA00022801"/>
    </source>
</evidence>
<dbReference type="EC" id="2.7.1.23" evidence="12"/>
<dbReference type="EMBL" id="CP014265">
    <property type="protein sequence ID" value="AMK15755.1"/>
    <property type="molecule type" value="Genomic_DNA"/>
</dbReference>
<keyword evidence="2 12" id="KW-0963">Cytoplasm</keyword>
<feature type="active site" description="Proton acceptor" evidence="12">
    <location>
        <position position="405"/>
    </location>
</feature>
<comment type="caution">
    <text evidence="12">Lacks conserved residue(s) required for the propagation of feature annotation.</text>
</comment>
<feature type="binding site" evidence="13">
    <location>
        <position position="120"/>
    </location>
    <ligand>
        <name>Mg(2+)</name>
        <dbReference type="ChEBI" id="CHEBI:18420"/>
        <label>1</label>
        <note>catalytic</note>
    </ligand>
</feature>
<comment type="cofactor">
    <cofactor evidence="1 13">
        <name>Mg(2+)</name>
        <dbReference type="ChEBI" id="CHEBI:18420"/>
    </cofactor>
</comment>
<comment type="subcellular location">
    <subcellularLocation>
        <location evidence="12">Cytoplasm</location>
    </subcellularLocation>
</comment>
<keyword evidence="11 12" id="KW-0520">NAD</keyword>
<dbReference type="GO" id="GO:0005524">
    <property type="term" value="F:ATP binding"/>
    <property type="evidence" value="ECO:0007669"/>
    <property type="project" value="UniProtKB-KW"/>
</dbReference>
<feature type="binding site" evidence="12">
    <location>
        <position position="501"/>
    </location>
    <ligand>
        <name>NAD(+)</name>
        <dbReference type="ChEBI" id="CHEBI:57540"/>
    </ligand>
</feature>
<feature type="binding site" evidence="13">
    <location>
        <position position="247"/>
    </location>
    <ligand>
        <name>Mg(2+)</name>
        <dbReference type="ChEBI" id="CHEBI:18420"/>
        <label>1</label>
        <note>catalytic</note>
    </ligand>
</feature>
<dbReference type="STRING" id="294671.YLM1_1198"/>
<keyword evidence="6 12" id="KW-0418">Kinase</keyword>
<dbReference type="InterPro" id="IPR020583">
    <property type="entry name" value="Inositol_monoP_metal-BS"/>
</dbReference>
<sequence>MNQEDISICRNIATTVFEKVENLLEGQVGNPKAGEFVKIGADGTPTSYIDIIAEDEVIKLLKDADFKSYLISEEIGELKLGKGKQESINLSEELLNNKTKTKKESENQEKPRFLFLIDPLDGTSNAIKNIPAYGMSIAVANVPEGREATLDDVELGFVKNYANGNFYEAIKGNGAKRNGERMTPSSETDLTKISLGGFTKSKTLSVSKLVDTARRMRVLGSVVLELAYVASGKYDAFLDLRGSRIIDIAASKLIVEEAGAIVTNKYGEKLDNRLSIYEKAVVVSAGNHDLHSQIIKIINNDELDKIQSVAIVSRVDEYKSVLFSLKIFETLVQKNLETVLESSLAEKLEEIKQNPELHKIIAKTMNETPEISKHIESLNFNYNFRDYAKELNEFRTDMAIILGGDGTLLRTQNQLTKEIPIFGINMGTVGFLTEIEVEHTFQALDAILDGEWSKEKRTQIIISHENQSFRALNEVVIMTARPAKMLHYEITVDGEVVEELRADGLIVSTPSGSTAYSMSAGGPIVDPKVGAFIIIPICPYKLGVRPFVVSDTSEIRIKLIKRGKKAIFVMDGQIQKEVNYMEELVIKKSEKDVYFIRINNKYFYKKVKDKLNEGGLDSINRVL</sequence>
<keyword evidence="10 12" id="KW-0521">NADP</keyword>
<evidence type="ECO:0000256" key="4">
    <source>
        <dbReference type="ARBA" id="ARBA00022723"/>
    </source>
</evidence>
<dbReference type="KEGG" id="mol:YLM1_1198"/>
<reference evidence="14 15" key="1">
    <citation type="journal article" date="2016" name="Genome Announc.">
        <title>Draft Genome Sequence of the Rumen Methanogen Methanobrevibacter olleyae YLM1.</title>
        <authorList>
            <person name="Kelly W.J."/>
            <person name="Li D."/>
            <person name="Lambie S.C."/>
            <person name="Cox F."/>
            <person name="Attwood G.T."/>
            <person name="Altermann E."/>
            <person name="Leahy S.C."/>
        </authorList>
    </citation>
    <scope>NUCLEOTIDE SEQUENCE [LARGE SCALE GENOMIC DNA]</scope>
    <source>
        <strain evidence="14 15">YLM1</strain>
    </source>
</reference>
<proteinExistence type="inferred from homology"/>
<dbReference type="GeneID" id="28489504"/>
<dbReference type="PIRSF" id="PIRSF036641">
    <property type="entry name" value="Bifunctional_PpnK_predicted"/>
    <property type="match status" value="1"/>
</dbReference>
<dbReference type="InterPro" id="IPR021175">
    <property type="entry name" value="Bifunctional_PpnK_predicted"/>
</dbReference>
<dbReference type="InterPro" id="IPR017438">
    <property type="entry name" value="ATP-NAD_kinase_N"/>
</dbReference>
<feature type="binding site" evidence="12">
    <location>
        <position position="573"/>
    </location>
    <ligand>
        <name>NAD(+)</name>
        <dbReference type="ChEBI" id="CHEBI:57540"/>
    </ligand>
</feature>
<comment type="catalytic activity">
    <reaction evidence="12">
        <text>NAD(+) + ATP = ADP + NADP(+) + H(+)</text>
        <dbReference type="Rhea" id="RHEA:18629"/>
        <dbReference type="ChEBI" id="CHEBI:15378"/>
        <dbReference type="ChEBI" id="CHEBI:30616"/>
        <dbReference type="ChEBI" id="CHEBI:57540"/>
        <dbReference type="ChEBI" id="CHEBI:58349"/>
        <dbReference type="ChEBI" id="CHEBI:456216"/>
        <dbReference type="EC" id="2.7.1.23"/>
    </reaction>
</comment>
<evidence type="ECO:0000256" key="13">
    <source>
        <dbReference type="PIRSR" id="PIRSR600760-2"/>
    </source>
</evidence>
<accession>A0A126R292</accession>
<comment type="similarity">
    <text evidence="12">Belongs to the NAD kinase family.</text>
</comment>
<dbReference type="Pfam" id="PF20143">
    <property type="entry name" value="NAD_kinase_C"/>
    <property type="match status" value="1"/>
</dbReference>
<keyword evidence="3 12" id="KW-0808">Transferase</keyword>
<feature type="binding site" evidence="12">
    <location>
        <begin position="473"/>
        <end position="474"/>
    </location>
    <ligand>
        <name>NAD(+)</name>
        <dbReference type="ChEBI" id="CHEBI:57540"/>
    </ligand>
</feature>
<dbReference type="PRINTS" id="PR00377">
    <property type="entry name" value="IMPHPHTASES"/>
</dbReference>
<feature type="binding site" evidence="12">
    <location>
        <begin position="514"/>
        <end position="519"/>
    </location>
    <ligand>
        <name>NAD(+)</name>
        <dbReference type="ChEBI" id="CHEBI:57540"/>
    </ligand>
</feature>
<keyword evidence="8 12" id="KW-0067">ATP-binding</keyword>
<dbReference type="GO" id="GO:0005737">
    <property type="term" value="C:cytoplasm"/>
    <property type="evidence" value="ECO:0007669"/>
    <property type="project" value="UniProtKB-SubCell"/>
</dbReference>
<keyword evidence="5 12" id="KW-0547">Nucleotide-binding</keyword>
<evidence type="ECO:0000256" key="1">
    <source>
        <dbReference type="ARBA" id="ARBA00001946"/>
    </source>
</evidence>
<feature type="binding site" evidence="13">
    <location>
        <position position="73"/>
    </location>
    <ligand>
        <name>Mg(2+)</name>
        <dbReference type="ChEBI" id="CHEBI:18420"/>
        <label>1</label>
        <note>catalytic</note>
    </ligand>
</feature>
<evidence type="ECO:0000256" key="3">
    <source>
        <dbReference type="ARBA" id="ARBA00022679"/>
    </source>
</evidence>
<comment type="function">
    <text evidence="12">Involved in the regulation of the intracellular balance of NAD and NADP, and is a key enzyme in the biosynthesis of NADP. Catalyzes specifically the phosphorylation on 2'-hydroxyl of the adenosine moiety of NAD to yield NADP.</text>
</comment>
<reference evidence="15" key="2">
    <citation type="submission" date="2016-02" db="EMBL/GenBank/DDBJ databases">
        <title>The draft genome sequence of the rumen methanogen Methanobrevibacter olleyae YLM1.</title>
        <authorList>
            <consortium name="New Zealand Agricultural Greenhouse Gas Research Centre/Pastoral Greenhouse Gas Research Consortium"/>
            <person name="Kelly W.J."/>
            <person name="Li D."/>
            <person name="Lambie S.C."/>
            <person name="Attwood G.T."/>
            <person name="Altermann E."/>
            <person name="Leahy S.C."/>
        </authorList>
    </citation>
    <scope>NUCLEOTIDE SEQUENCE [LARGE SCALE GENOMIC DNA]</scope>
    <source>
        <strain evidence="15">YLM1</strain>
    </source>
</reference>
<dbReference type="InterPro" id="IPR017437">
    <property type="entry name" value="ATP-NAD_kinase_PpnK-typ_C"/>
</dbReference>
<feature type="binding site" evidence="12">
    <location>
        <position position="503"/>
    </location>
    <ligand>
        <name>NAD(+)</name>
        <dbReference type="ChEBI" id="CHEBI:57540"/>
    </ligand>
</feature>
<evidence type="ECO:0000256" key="2">
    <source>
        <dbReference type="ARBA" id="ARBA00022490"/>
    </source>
</evidence>
<dbReference type="GO" id="GO:0019674">
    <property type="term" value="P:NAD+ metabolic process"/>
    <property type="evidence" value="ECO:0007669"/>
    <property type="project" value="InterPro"/>
</dbReference>
<evidence type="ECO:0000313" key="15">
    <source>
        <dbReference type="Proteomes" id="UP000066376"/>
    </source>
</evidence>
<evidence type="ECO:0000256" key="9">
    <source>
        <dbReference type="ARBA" id="ARBA00022842"/>
    </source>
</evidence>
<dbReference type="PATRIC" id="fig|294671.3.peg.1250"/>
<dbReference type="Pfam" id="PF00459">
    <property type="entry name" value="Inositol_P"/>
    <property type="match status" value="1"/>
</dbReference>
<dbReference type="InterPro" id="IPR002504">
    <property type="entry name" value="NADK"/>
</dbReference>
<dbReference type="InterPro" id="IPR000760">
    <property type="entry name" value="Inositol_monophosphatase-like"/>
</dbReference>
<dbReference type="Pfam" id="PF01513">
    <property type="entry name" value="NAD_kinase"/>
    <property type="match status" value="1"/>
</dbReference>
<dbReference type="PANTHER" id="PTHR20275:SF43">
    <property type="entry name" value="BIFUNCTIONAL NADP PHOSPHATASE_NAD KINASE"/>
    <property type="match status" value="1"/>
</dbReference>
<evidence type="ECO:0000256" key="11">
    <source>
        <dbReference type="ARBA" id="ARBA00023027"/>
    </source>
</evidence>
<dbReference type="InterPro" id="IPR016064">
    <property type="entry name" value="NAD/diacylglycerol_kinase_sf"/>
</dbReference>
<evidence type="ECO:0000256" key="6">
    <source>
        <dbReference type="ARBA" id="ARBA00022777"/>
    </source>
</evidence>
<dbReference type="Gene3D" id="3.40.50.10330">
    <property type="entry name" value="Probable inorganic polyphosphate/atp-NAD kinase, domain 1"/>
    <property type="match status" value="1"/>
</dbReference>
<dbReference type="PROSITE" id="PS00629">
    <property type="entry name" value="IMP_1"/>
    <property type="match status" value="1"/>
</dbReference>
<feature type="binding site" evidence="12">
    <location>
        <position position="484"/>
    </location>
    <ligand>
        <name>NAD(+)</name>
        <dbReference type="ChEBI" id="CHEBI:57540"/>
    </ligand>
</feature>
<dbReference type="AlphaFoldDB" id="A0A126R292"/>
<evidence type="ECO:0000313" key="14">
    <source>
        <dbReference type="EMBL" id="AMK15755.1"/>
    </source>
</evidence>